<keyword evidence="3" id="KW-1185">Reference proteome</keyword>
<evidence type="ECO:0000313" key="3">
    <source>
        <dbReference type="Proteomes" id="UP000244005"/>
    </source>
</evidence>
<sequence length="100" mass="11411">MKSLIDVHWDMMFDLAVKLSRKASSLQVSDITCSQVQLIQTKIRIRNRESFAVTSSLPESQSRFCLVEFSGLSGWRKAHSSLDNSMERKDDTACNRSKLQ</sequence>
<organism evidence="2 3">
    <name type="scientific">Marchantia polymorpha</name>
    <name type="common">Common liverwort</name>
    <name type="synonym">Marchantia aquatica</name>
    <dbReference type="NCBI Taxonomy" id="3197"/>
    <lineage>
        <taxon>Eukaryota</taxon>
        <taxon>Viridiplantae</taxon>
        <taxon>Streptophyta</taxon>
        <taxon>Embryophyta</taxon>
        <taxon>Marchantiophyta</taxon>
        <taxon>Marchantiopsida</taxon>
        <taxon>Marchantiidae</taxon>
        <taxon>Marchantiales</taxon>
        <taxon>Marchantiaceae</taxon>
        <taxon>Marchantia</taxon>
    </lineage>
</organism>
<protein>
    <submittedName>
        <fullName evidence="2">Uncharacterized protein</fullName>
    </submittedName>
</protein>
<dbReference type="Proteomes" id="UP000244005">
    <property type="component" value="Unassembled WGS sequence"/>
</dbReference>
<dbReference type="EMBL" id="KZ772695">
    <property type="protein sequence ID" value="PTQ43672.1"/>
    <property type="molecule type" value="Genomic_DNA"/>
</dbReference>
<reference evidence="2" key="2">
    <citation type="submission" date="2017-12" db="EMBL/GenBank/DDBJ databases">
        <title>WGS assembly of Marchantia polymorpha.</title>
        <authorList>
            <person name="Bowman J.L."/>
            <person name="Kohchi T."/>
            <person name="Yamato K.T."/>
            <person name="Jenkins J."/>
            <person name="Shu S."/>
            <person name="Ishizaki K."/>
            <person name="Yamaoka S."/>
            <person name="Nishihama R."/>
            <person name="Nakamura Y."/>
            <person name="Berger F."/>
            <person name="Adam C."/>
            <person name="Aki S.S."/>
            <person name="Althoff F."/>
            <person name="Araki T."/>
            <person name="Arteaga-Vazquez M.A."/>
            <person name="Balasubrmanian S."/>
            <person name="Bauer D."/>
            <person name="Boehm C.R."/>
            <person name="Briginshaw L."/>
            <person name="Caballero-Perez J."/>
            <person name="Catarino B."/>
            <person name="Chen F."/>
            <person name="Chiyoda S."/>
            <person name="Chovatia M."/>
            <person name="Davies K.M."/>
            <person name="Delmans M."/>
            <person name="Demura T."/>
            <person name="Dierschke T."/>
            <person name="Dolan L."/>
            <person name="Dorantes-Acosta A.E."/>
            <person name="Eklund D.M."/>
            <person name="Florent S.N."/>
            <person name="Flores-Sandoval E."/>
            <person name="Fujiyama A."/>
            <person name="Fukuzawa H."/>
            <person name="Galik B."/>
            <person name="Grimanelli D."/>
            <person name="Grimwood J."/>
            <person name="Grossniklaus U."/>
            <person name="Hamada T."/>
            <person name="Haseloff J."/>
            <person name="Hetherington A.J."/>
            <person name="Higo A."/>
            <person name="Hirakawa Y."/>
            <person name="Hundley H.N."/>
            <person name="Ikeda Y."/>
            <person name="Inoue K."/>
            <person name="Inoue S."/>
            <person name="Ishida S."/>
            <person name="Jia Q."/>
            <person name="Kakita M."/>
            <person name="Kanazawa T."/>
            <person name="Kawai Y."/>
            <person name="Kawashima T."/>
            <person name="Kennedy M."/>
            <person name="Kinose K."/>
            <person name="Kinoshita T."/>
            <person name="Kohara Y."/>
            <person name="Koide E."/>
            <person name="Komatsu K."/>
            <person name="Kopischke S."/>
            <person name="Kubo M."/>
            <person name="Kyozuka J."/>
            <person name="Lagercrantz U."/>
            <person name="Lin S.S."/>
            <person name="Lindquist E."/>
            <person name="Lipzen A.M."/>
            <person name="Lu C."/>
            <person name="Luna E.D."/>
            <person name="Martienssen R.A."/>
            <person name="Minamino N."/>
            <person name="Mizutani M."/>
            <person name="Mizutani M."/>
            <person name="Mochizuki N."/>
            <person name="Monte I."/>
            <person name="Mosher R."/>
            <person name="Nagasaki H."/>
            <person name="Nakagami H."/>
            <person name="Naramoto S."/>
            <person name="Nishitani K."/>
            <person name="Ohtani M."/>
            <person name="Okamoto T."/>
            <person name="Okumura M."/>
            <person name="Phillips J."/>
            <person name="Pollak B."/>
            <person name="Reinders A."/>
            <person name="Roevekamp M."/>
            <person name="Sano R."/>
            <person name="Sawa S."/>
            <person name="Schmid M.W."/>
            <person name="Shirakawa M."/>
            <person name="Solano R."/>
            <person name="Spunde A."/>
            <person name="Suetsugu N."/>
            <person name="Sugano S."/>
            <person name="Sugiyama A."/>
            <person name="Sun R."/>
            <person name="Suzuki Y."/>
            <person name="Takenaka M."/>
            <person name="Takezawa D."/>
            <person name="Tomogane H."/>
            <person name="Tsuzuki M."/>
            <person name="Ueda T."/>
            <person name="Umeda M."/>
            <person name="Ward J.M."/>
            <person name="Watanabe Y."/>
            <person name="Yazaki K."/>
            <person name="Yokoyama R."/>
            <person name="Yoshitake Y."/>
            <person name="Yotsui I."/>
            <person name="Zachgo S."/>
            <person name="Schmutz J."/>
        </authorList>
    </citation>
    <scope>NUCLEOTIDE SEQUENCE [LARGE SCALE GENOMIC DNA]</scope>
    <source>
        <strain evidence="2">Tak-1</strain>
    </source>
</reference>
<evidence type="ECO:0000256" key="1">
    <source>
        <dbReference type="SAM" id="MobiDB-lite"/>
    </source>
</evidence>
<accession>A0A2R6XC33</accession>
<dbReference type="EMBL" id="KZ772695">
    <property type="protein sequence ID" value="PTQ43671.1"/>
    <property type="molecule type" value="Genomic_DNA"/>
</dbReference>
<dbReference type="EMBL" id="KZ772695">
    <property type="protein sequence ID" value="PTQ43670.1"/>
    <property type="molecule type" value="Genomic_DNA"/>
</dbReference>
<feature type="region of interest" description="Disordered" evidence="1">
    <location>
        <begin position="79"/>
        <end position="100"/>
    </location>
</feature>
<proteinExistence type="predicted"/>
<evidence type="ECO:0000313" key="2">
    <source>
        <dbReference type="EMBL" id="PTQ43670.1"/>
    </source>
</evidence>
<gene>
    <name evidence="2" type="ORF">MARPO_0023s0014</name>
</gene>
<name>A0A2R6XC33_MARPO</name>
<dbReference type="AlphaFoldDB" id="A0A2R6XC33"/>
<dbReference type="EMBL" id="KZ772695">
    <property type="protein sequence ID" value="PTQ43673.1"/>
    <property type="molecule type" value="Genomic_DNA"/>
</dbReference>
<reference evidence="3" key="1">
    <citation type="journal article" date="2017" name="Cell">
        <title>Insights into land plant evolution garnered from the Marchantia polymorpha genome.</title>
        <authorList>
            <person name="Bowman J.L."/>
            <person name="Kohchi T."/>
            <person name="Yamato K.T."/>
            <person name="Jenkins J."/>
            <person name="Shu S."/>
            <person name="Ishizaki K."/>
            <person name="Yamaoka S."/>
            <person name="Nishihama R."/>
            <person name="Nakamura Y."/>
            <person name="Berger F."/>
            <person name="Adam C."/>
            <person name="Aki S.S."/>
            <person name="Althoff F."/>
            <person name="Araki T."/>
            <person name="Arteaga-Vazquez M.A."/>
            <person name="Balasubrmanian S."/>
            <person name="Barry K."/>
            <person name="Bauer D."/>
            <person name="Boehm C.R."/>
            <person name="Briginshaw L."/>
            <person name="Caballero-Perez J."/>
            <person name="Catarino B."/>
            <person name="Chen F."/>
            <person name="Chiyoda S."/>
            <person name="Chovatia M."/>
            <person name="Davies K.M."/>
            <person name="Delmans M."/>
            <person name="Demura T."/>
            <person name="Dierschke T."/>
            <person name="Dolan L."/>
            <person name="Dorantes-Acosta A.E."/>
            <person name="Eklund D.M."/>
            <person name="Florent S.N."/>
            <person name="Flores-Sandoval E."/>
            <person name="Fujiyama A."/>
            <person name="Fukuzawa H."/>
            <person name="Galik B."/>
            <person name="Grimanelli D."/>
            <person name="Grimwood J."/>
            <person name="Grossniklaus U."/>
            <person name="Hamada T."/>
            <person name="Haseloff J."/>
            <person name="Hetherington A.J."/>
            <person name="Higo A."/>
            <person name="Hirakawa Y."/>
            <person name="Hundley H.N."/>
            <person name="Ikeda Y."/>
            <person name="Inoue K."/>
            <person name="Inoue S.I."/>
            <person name="Ishida S."/>
            <person name="Jia Q."/>
            <person name="Kakita M."/>
            <person name="Kanazawa T."/>
            <person name="Kawai Y."/>
            <person name="Kawashima T."/>
            <person name="Kennedy M."/>
            <person name="Kinose K."/>
            <person name="Kinoshita T."/>
            <person name="Kohara Y."/>
            <person name="Koide E."/>
            <person name="Komatsu K."/>
            <person name="Kopischke S."/>
            <person name="Kubo M."/>
            <person name="Kyozuka J."/>
            <person name="Lagercrantz U."/>
            <person name="Lin S.S."/>
            <person name="Lindquist E."/>
            <person name="Lipzen A.M."/>
            <person name="Lu C.W."/>
            <person name="De Luna E."/>
            <person name="Martienssen R.A."/>
            <person name="Minamino N."/>
            <person name="Mizutani M."/>
            <person name="Mizutani M."/>
            <person name="Mochizuki N."/>
            <person name="Monte I."/>
            <person name="Mosher R."/>
            <person name="Nagasaki H."/>
            <person name="Nakagami H."/>
            <person name="Naramoto S."/>
            <person name="Nishitani K."/>
            <person name="Ohtani M."/>
            <person name="Okamoto T."/>
            <person name="Okumura M."/>
            <person name="Phillips J."/>
            <person name="Pollak B."/>
            <person name="Reinders A."/>
            <person name="Rovekamp M."/>
            <person name="Sano R."/>
            <person name="Sawa S."/>
            <person name="Schmid M.W."/>
            <person name="Shirakawa M."/>
            <person name="Solano R."/>
            <person name="Spunde A."/>
            <person name="Suetsugu N."/>
            <person name="Sugano S."/>
            <person name="Sugiyama A."/>
            <person name="Sun R."/>
            <person name="Suzuki Y."/>
            <person name="Takenaka M."/>
            <person name="Takezawa D."/>
            <person name="Tomogane H."/>
            <person name="Tsuzuki M."/>
            <person name="Ueda T."/>
            <person name="Umeda M."/>
            <person name="Ward J.M."/>
            <person name="Watanabe Y."/>
            <person name="Yazaki K."/>
            <person name="Yokoyama R."/>
            <person name="Yoshitake Y."/>
            <person name="Yotsui I."/>
            <person name="Zachgo S."/>
            <person name="Schmutz J."/>
        </authorList>
    </citation>
    <scope>NUCLEOTIDE SEQUENCE [LARGE SCALE GENOMIC DNA]</scope>
    <source>
        <strain evidence="3">Tak-1</strain>
    </source>
</reference>